<feature type="compositionally biased region" description="Low complexity" evidence="7">
    <location>
        <begin position="985"/>
        <end position="1003"/>
    </location>
</feature>
<feature type="compositionally biased region" description="Polar residues" evidence="7">
    <location>
        <begin position="1274"/>
        <end position="1290"/>
    </location>
</feature>
<gene>
    <name evidence="10" type="ORF">LR394_27220</name>
</gene>
<dbReference type="GO" id="GO:0000160">
    <property type="term" value="P:phosphorelay signal transduction system"/>
    <property type="evidence" value="ECO:0007669"/>
    <property type="project" value="UniProtKB-KW"/>
</dbReference>
<comment type="catalytic activity">
    <reaction evidence="1">
        <text>ATP + protein L-histidine = ADP + protein N-phospho-L-histidine.</text>
        <dbReference type="EC" id="2.7.13.3"/>
    </reaction>
</comment>
<feature type="compositionally biased region" description="Polar residues" evidence="7">
    <location>
        <begin position="687"/>
        <end position="701"/>
    </location>
</feature>
<keyword evidence="8" id="KW-0472">Membrane</keyword>
<dbReference type="InterPro" id="IPR036890">
    <property type="entry name" value="HATPase_C_sf"/>
</dbReference>
<feature type="compositionally biased region" description="Basic and acidic residues" evidence="7">
    <location>
        <begin position="1127"/>
        <end position="1136"/>
    </location>
</feature>
<keyword evidence="5" id="KW-0418">Kinase</keyword>
<comment type="caution">
    <text evidence="10">The sequence shown here is derived from an EMBL/GenBank/DDBJ whole genome shotgun (WGS) entry which is preliminary data.</text>
</comment>
<organism evidence="10 11">
    <name type="scientific">Kineosporia babensis</name>
    <dbReference type="NCBI Taxonomy" id="499548"/>
    <lineage>
        <taxon>Bacteria</taxon>
        <taxon>Bacillati</taxon>
        <taxon>Actinomycetota</taxon>
        <taxon>Actinomycetes</taxon>
        <taxon>Kineosporiales</taxon>
        <taxon>Kineosporiaceae</taxon>
        <taxon>Kineosporia</taxon>
    </lineage>
</organism>
<feature type="compositionally biased region" description="Basic and acidic residues" evidence="7">
    <location>
        <begin position="1004"/>
        <end position="1014"/>
    </location>
</feature>
<feature type="compositionally biased region" description="Low complexity" evidence="7">
    <location>
        <begin position="1228"/>
        <end position="1244"/>
    </location>
</feature>
<feature type="domain" description="Histidine kinase/HSP90-like ATPase" evidence="9">
    <location>
        <begin position="231"/>
        <end position="337"/>
    </location>
</feature>
<dbReference type="RefSeq" id="WP_231447278.1">
    <property type="nucleotide sequence ID" value="NZ_JAJOMB010000017.1"/>
</dbReference>
<keyword evidence="6" id="KW-0902">Two-component regulatory system</keyword>
<dbReference type="PANTHER" id="PTHR44936">
    <property type="entry name" value="SENSOR PROTEIN CREC"/>
    <property type="match status" value="1"/>
</dbReference>
<feature type="compositionally biased region" description="Low complexity" evidence="7">
    <location>
        <begin position="609"/>
        <end position="624"/>
    </location>
</feature>
<feature type="transmembrane region" description="Helical" evidence="8">
    <location>
        <begin position="23"/>
        <end position="45"/>
    </location>
</feature>
<keyword evidence="3" id="KW-0597">Phosphoprotein</keyword>
<evidence type="ECO:0000256" key="6">
    <source>
        <dbReference type="ARBA" id="ARBA00023012"/>
    </source>
</evidence>
<feature type="compositionally biased region" description="Polar residues" evidence="7">
    <location>
        <begin position="1156"/>
        <end position="1166"/>
    </location>
</feature>
<dbReference type="Pfam" id="PF02518">
    <property type="entry name" value="HATPase_c"/>
    <property type="match status" value="1"/>
</dbReference>
<keyword evidence="8" id="KW-0812">Transmembrane</keyword>
<keyword evidence="11" id="KW-1185">Reference proteome</keyword>
<dbReference type="InterPro" id="IPR003594">
    <property type="entry name" value="HATPase_dom"/>
</dbReference>
<feature type="compositionally biased region" description="Low complexity" evidence="7">
    <location>
        <begin position="568"/>
        <end position="581"/>
    </location>
</feature>
<dbReference type="SUPFAM" id="SSF55874">
    <property type="entry name" value="ATPase domain of HSP90 chaperone/DNA topoisomerase II/histidine kinase"/>
    <property type="match status" value="1"/>
</dbReference>
<evidence type="ECO:0000256" key="4">
    <source>
        <dbReference type="ARBA" id="ARBA00022679"/>
    </source>
</evidence>
<feature type="compositionally biased region" description="Basic and acidic residues" evidence="7">
    <location>
        <begin position="776"/>
        <end position="787"/>
    </location>
</feature>
<dbReference type="EC" id="2.7.13.3" evidence="2"/>
<feature type="compositionally biased region" description="Polar residues" evidence="7">
    <location>
        <begin position="1250"/>
        <end position="1259"/>
    </location>
</feature>
<keyword evidence="4" id="KW-0808">Transferase</keyword>
<evidence type="ECO:0000256" key="1">
    <source>
        <dbReference type="ARBA" id="ARBA00000085"/>
    </source>
</evidence>
<feature type="compositionally biased region" description="Low complexity" evidence="7">
    <location>
        <begin position="832"/>
        <end position="863"/>
    </location>
</feature>
<evidence type="ECO:0000313" key="11">
    <source>
        <dbReference type="Proteomes" id="UP001138997"/>
    </source>
</evidence>
<evidence type="ECO:0000259" key="9">
    <source>
        <dbReference type="Pfam" id="PF02518"/>
    </source>
</evidence>
<proteinExistence type="predicted"/>
<protein>
    <recommendedName>
        <fullName evidence="2">histidine kinase</fullName>
        <ecNumber evidence="2">2.7.13.3</ecNumber>
    </recommendedName>
</protein>
<feature type="compositionally biased region" description="Polar residues" evidence="7">
    <location>
        <begin position="1103"/>
        <end position="1113"/>
    </location>
</feature>
<dbReference type="Proteomes" id="UP001138997">
    <property type="component" value="Unassembled WGS sequence"/>
</dbReference>
<evidence type="ECO:0000256" key="5">
    <source>
        <dbReference type="ARBA" id="ARBA00022777"/>
    </source>
</evidence>
<evidence type="ECO:0000256" key="8">
    <source>
        <dbReference type="SAM" id="Phobius"/>
    </source>
</evidence>
<feature type="compositionally biased region" description="Low complexity" evidence="7">
    <location>
        <begin position="1180"/>
        <end position="1200"/>
    </location>
</feature>
<feature type="compositionally biased region" description="Basic and acidic residues" evidence="7">
    <location>
        <begin position="1304"/>
        <end position="1320"/>
    </location>
</feature>
<feature type="region of interest" description="Disordered" evidence="7">
    <location>
        <begin position="408"/>
        <end position="1337"/>
    </location>
</feature>
<evidence type="ECO:0000256" key="3">
    <source>
        <dbReference type="ARBA" id="ARBA00022553"/>
    </source>
</evidence>
<dbReference type="Gene3D" id="3.30.565.10">
    <property type="entry name" value="Histidine kinase-like ATPase, C-terminal domain"/>
    <property type="match status" value="1"/>
</dbReference>
<dbReference type="PANTHER" id="PTHR44936:SF9">
    <property type="entry name" value="SENSOR PROTEIN CREC"/>
    <property type="match status" value="1"/>
</dbReference>
<evidence type="ECO:0000256" key="7">
    <source>
        <dbReference type="SAM" id="MobiDB-lite"/>
    </source>
</evidence>
<reference evidence="10" key="1">
    <citation type="submission" date="2021-11" db="EMBL/GenBank/DDBJ databases">
        <title>Streptomyces corallinus and Kineosporia corallina sp. nov., two new coral-derived marine actinobacteria.</title>
        <authorList>
            <person name="Buangrab K."/>
            <person name="Sutthacheep M."/>
            <person name="Yeemin T."/>
            <person name="Harunari E."/>
            <person name="Igarashi Y."/>
            <person name="Sripreechasak P."/>
            <person name="Kanchanasin P."/>
            <person name="Tanasupawat S."/>
            <person name="Phongsopitanun W."/>
        </authorList>
    </citation>
    <scope>NUCLEOTIDE SEQUENCE</scope>
    <source>
        <strain evidence="10">JCM 31032</strain>
    </source>
</reference>
<name>A0A9X1SWC4_9ACTN</name>
<accession>A0A9X1SWC4</accession>
<feature type="transmembrane region" description="Helical" evidence="8">
    <location>
        <begin position="52"/>
        <end position="72"/>
    </location>
</feature>
<evidence type="ECO:0000313" key="10">
    <source>
        <dbReference type="EMBL" id="MCD5314604.1"/>
    </source>
</evidence>
<keyword evidence="8" id="KW-1133">Transmembrane helix</keyword>
<sequence length="1337" mass="139484">MPLNLRRRSAETLSVPPSGERRLLGLLALPIVLLAAVCAVGSLIADESATRVALRAVFGLCVVLTLITLRVGPGLLRENLTPQTEPRRPTLIQIQPPLIPDESMPYVPQSPVQEPVRSGNELPAVLVATSTRRGLNLVGRQIASLDQIPMDVVGASDSQAAVRRLGELAVQIRRNGESLLVIAGEDPERQMRAPMLLADVIATAANEVENGSRITTVPGAEQTVRAELVPPLTHLLAELLENATSYAFPASGVQVYTEPGTDGVLIRIEDSGPGFSDADLELANQRLRDPEGPVGDEIGSLDLGLFVAGKLARQVPCTIEMARSASGGVCVNIDLPRSVFGASAAEPIRQGQYQAMDAAPGTFASGPEFAHYGDHTDLPEYAGLQGYADVPSAETQWPAFAAAGAMSSSESGFMPEQPGALSAPTGASTPLSLDEPFGANAPLTPDESAPAIPKQARRDGKSQTFFNPIEPVPAQRSGALPPLQLPTPTGPAGAAQFASSDAPMVFGRDPMPGGLKPDPDLPQGHPPVGSSEEQLWAAGAESPSMSAGEPATGAAGLETQDPSGAEVQSQSWAEASEQQSWLGMPQGQSPDLAAPEQSWSEDQLPTEHPSGPSSQEQPGSEEQPWSGTPQVQSPDVVVPEQPWPGVSSDQQLAEEPQGQPWGEPSPNRPQAETPEQSWPDAQDRPSAEQSLGQPSQDQPWSETPDHSWLEAQGQPSVEALPGQSWADVSPAESWAERSPGRPWTEVEPESASAGERGPDAPEASAPMAGGPAFGGRRLDGPEFDGPRLDGPIPEELLPGGFRPDASVPDGQPLDGPLSEGFFPDGSLPDGYGSLSDGFLPDGSLSDGSGSDRYAPDLYGPDPLGLGGIGEPVAGEPIASEPVTGVSWPDEQPFGESLHHQSWTEPVAQSDPLLDGPGFNAFEGRAFEGRAFEDGILEDGATSVESSADPLSHPPHLHHSDEAQAPAPKHFPTRAELRRRRKATEAESAAAMRAGAQAAAQVAQKSEEFATDPEHPPAQASAPSVPGQAPWVREFLERESAGQVSPGQAPINQAPINQAPINQAPADQAPTTPAPGNQAPTDQSAAAQALPKRSRRSAAWRTPTPGQNDPTQAQKAPYPHEISPLERALSRQAREAEQGFGIPAQAGPLDDPHHQNQAEGIQPGSNQPGSNQAGSNGPGSNGPDSNEASSNEPGSNEASGSEAGGIEPGRAEVGHERGSGQLDHPPIPTQATPATAPEAETEQAASADPFGQSTPLPTRPQSRHAASGPIPMVSASRSSLAANSGETTPQRATHVRSMLAGLRSGSEKARRATSAADREGAVPKPRHGHSEEDDNPQL</sequence>
<feature type="compositionally biased region" description="Basic and acidic residues" evidence="7">
    <location>
        <begin position="1208"/>
        <end position="1217"/>
    </location>
</feature>
<feature type="compositionally biased region" description="Polar residues" evidence="7">
    <location>
        <begin position="1041"/>
        <end position="1060"/>
    </location>
</feature>
<dbReference type="EMBL" id="JAJOMB010000017">
    <property type="protein sequence ID" value="MCD5314604.1"/>
    <property type="molecule type" value="Genomic_DNA"/>
</dbReference>
<dbReference type="InterPro" id="IPR050980">
    <property type="entry name" value="2C_sensor_his_kinase"/>
</dbReference>
<evidence type="ECO:0000256" key="2">
    <source>
        <dbReference type="ARBA" id="ARBA00012438"/>
    </source>
</evidence>
<feature type="compositionally biased region" description="Low complexity" evidence="7">
    <location>
        <begin position="1062"/>
        <end position="1074"/>
    </location>
</feature>
<dbReference type="GO" id="GO:0004673">
    <property type="term" value="F:protein histidine kinase activity"/>
    <property type="evidence" value="ECO:0007669"/>
    <property type="project" value="UniProtKB-EC"/>
</dbReference>